<feature type="region of interest" description="Disordered" evidence="1">
    <location>
        <begin position="1"/>
        <end position="65"/>
    </location>
</feature>
<feature type="transmembrane region" description="Helical" evidence="2">
    <location>
        <begin position="90"/>
        <end position="113"/>
    </location>
</feature>
<proteinExistence type="predicted"/>
<dbReference type="AlphaFoldDB" id="A0A9N8EEK0"/>
<evidence type="ECO:0000313" key="3">
    <source>
        <dbReference type="EMBL" id="CAB9517024.1"/>
    </source>
</evidence>
<accession>A0A9N8EEK0</accession>
<evidence type="ECO:0000256" key="1">
    <source>
        <dbReference type="SAM" id="MobiDB-lite"/>
    </source>
</evidence>
<comment type="caution">
    <text evidence="3">The sequence shown here is derived from an EMBL/GenBank/DDBJ whole genome shotgun (WGS) entry which is preliminary data.</text>
</comment>
<sequence>MTQQEHAPAMKLKEEEEKEEEKEEIGAEEKGGVVPHPPSDPKEEDENDENDDNDQNQVMDLEDMFPSHRTFRARDEDEWRQTWRSDQITCAPILCMAGLIVSVLVIAGLIVFFTTRNDDTDTQQQPQQAIEIETETIMPTTTTEVP</sequence>
<keyword evidence="2" id="KW-0472">Membrane</keyword>
<name>A0A9N8EEK0_9STRA</name>
<organism evidence="3 4">
    <name type="scientific">Seminavis robusta</name>
    <dbReference type="NCBI Taxonomy" id="568900"/>
    <lineage>
        <taxon>Eukaryota</taxon>
        <taxon>Sar</taxon>
        <taxon>Stramenopiles</taxon>
        <taxon>Ochrophyta</taxon>
        <taxon>Bacillariophyta</taxon>
        <taxon>Bacillariophyceae</taxon>
        <taxon>Bacillariophycidae</taxon>
        <taxon>Naviculales</taxon>
        <taxon>Naviculaceae</taxon>
        <taxon>Seminavis</taxon>
    </lineage>
</organism>
<keyword evidence="2" id="KW-1133">Transmembrane helix</keyword>
<gene>
    <name evidence="3" type="ORF">SEMRO_823_G207570.1</name>
</gene>
<dbReference type="Proteomes" id="UP001153069">
    <property type="component" value="Unassembled WGS sequence"/>
</dbReference>
<reference evidence="3" key="1">
    <citation type="submission" date="2020-06" db="EMBL/GenBank/DDBJ databases">
        <authorList>
            <consortium name="Plant Systems Biology data submission"/>
        </authorList>
    </citation>
    <scope>NUCLEOTIDE SEQUENCE</scope>
    <source>
        <strain evidence="3">D6</strain>
    </source>
</reference>
<keyword evidence="2" id="KW-0812">Transmembrane</keyword>
<evidence type="ECO:0000313" key="4">
    <source>
        <dbReference type="Proteomes" id="UP001153069"/>
    </source>
</evidence>
<feature type="compositionally biased region" description="Acidic residues" evidence="1">
    <location>
        <begin position="42"/>
        <end position="54"/>
    </location>
</feature>
<protein>
    <submittedName>
        <fullName evidence="3">Uncharacterized protein</fullName>
    </submittedName>
</protein>
<dbReference type="EMBL" id="CAICTM010000822">
    <property type="protein sequence ID" value="CAB9517024.1"/>
    <property type="molecule type" value="Genomic_DNA"/>
</dbReference>
<keyword evidence="4" id="KW-1185">Reference proteome</keyword>
<evidence type="ECO:0000256" key="2">
    <source>
        <dbReference type="SAM" id="Phobius"/>
    </source>
</evidence>